<dbReference type="EMBL" id="JADDOJ010000002">
    <property type="protein sequence ID" value="MBE7939144.1"/>
    <property type="molecule type" value="Genomic_DNA"/>
</dbReference>
<dbReference type="InterPro" id="IPR023614">
    <property type="entry name" value="Porin_dom_sf"/>
</dbReference>
<dbReference type="Gene3D" id="2.40.160.10">
    <property type="entry name" value="Porin"/>
    <property type="match status" value="1"/>
</dbReference>
<keyword evidence="3" id="KW-0813">Transport</keyword>
<comment type="subunit">
    <text evidence="2">Homotrimer.</text>
</comment>
<evidence type="ECO:0000313" key="13">
    <source>
        <dbReference type="EMBL" id="MBE7939144.1"/>
    </source>
</evidence>
<evidence type="ECO:0000256" key="2">
    <source>
        <dbReference type="ARBA" id="ARBA00011233"/>
    </source>
</evidence>
<dbReference type="InterPro" id="IPR033900">
    <property type="entry name" value="Gram_neg_porin_domain"/>
</dbReference>
<proteinExistence type="predicted"/>
<keyword evidence="5" id="KW-0812">Transmembrane</keyword>
<dbReference type="Proteomes" id="UP000715965">
    <property type="component" value="Unassembled WGS sequence"/>
</dbReference>
<keyword evidence="10" id="KW-0998">Cell outer membrane</keyword>
<evidence type="ECO:0000256" key="5">
    <source>
        <dbReference type="ARBA" id="ARBA00022692"/>
    </source>
</evidence>
<dbReference type="InterPro" id="IPR050298">
    <property type="entry name" value="Gram-neg_bact_OMP"/>
</dbReference>
<dbReference type="RefSeq" id="WP_193778693.1">
    <property type="nucleotide sequence ID" value="NZ_JADDOJ010000002.1"/>
</dbReference>
<evidence type="ECO:0000313" key="14">
    <source>
        <dbReference type="Proteomes" id="UP000715965"/>
    </source>
</evidence>
<gene>
    <name evidence="13" type="ORF">IM725_00995</name>
</gene>
<comment type="subcellular location">
    <subcellularLocation>
        <location evidence="1">Cell outer membrane</location>
        <topology evidence="1">Multi-pass membrane protein</topology>
    </subcellularLocation>
</comment>
<comment type="caution">
    <text evidence="13">The sequence shown here is derived from an EMBL/GenBank/DDBJ whole genome shotgun (WGS) entry which is preliminary data.</text>
</comment>
<name>A0ABR9S9W7_9BURK</name>
<feature type="signal peptide" evidence="11">
    <location>
        <begin position="1"/>
        <end position="23"/>
    </location>
</feature>
<evidence type="ECO:0000256" key="9">
    <source>
        <dbReference type="ARBA" id="ARBA00023136"/>
    </source>
</evidence>
<accession>A0ABR9S9W7</accession>
<evidence type="ECO:0000256" key="3">
    <source>
        <dbReference type="ARBA" id="ARBA00022448"/>
    </source>
</evidence>
<keyword evidence="4" id="KW-1134">Transmembrane beta strand</keyword>
<keyword evidence="7" id="KW-0406">Ion transport</keyword>
<dbReference type="SUPFAM" id="SSF56935">
    <property type="entry name" value="Porins"/>
    <property type="match status" value="1"/>
</dbReference>
<evidence type="ECO:0000259" key="12">
    <source>
        <dbReference type="Pfam" id="PF13609"/>
    </source>
</evidence>
<evidence type="ECO:0000256" key="10">
    <source>
        <dbReference type="ARBA" id="ARBA00023237"/>
    </source>
</evidence>
<dbReference type="PANTHER" id="PTHR34501:SF9">
    <property type="entry name" value="MAJOR OUTER MEMBRANE PROTEIN P.IA"/>
    <property type="match status" value="1"/>
</dbReference>
<evidence type="ECO:0000256" key="4">
    <source>
        <dbReference type="ARBA" id="ARBA00022452"/>
    </source>
</evidence>
<keyword evidence="6 11" id="KW-0732">Signal</keyword>
<organism evidence="13 14">
    <name type="scientific">Ramlibacter aquaticus</name>
    <dbReference type="NCBI Taxonomy" id="2780094"/>
    <lineage>
        <taxon>Bacteria</taxon>
        <taxon>Pseudomonadati</taxon>
        <taxon>Pseudomonadota</taxon>
        <taxon>Betaproteobacteria</taxon>
        <taxon>Burkholderiales</taxon>
        <taxon>Comamonadaceae</taxon>
        <taxon>Ramlibacter</taxon>
    </lineage>
</organism>
<dbReference type="PANTHER" id="PTHR34501">
    <property type="entry name" value="PROTEIN YDDL-RELATED"/>
    <property type="match status" value="1"/>
</dbReference>
<keyword evidence="8" id="KW-0626">Porin</keyword>
<dbReference type="CDD" id="cd00342">
    <property type="entry name" value="gram_neg_porins"/>
    <property type="match status" value="1"/>
</dbReference>
<keyword evidence="14" id="KW-1185">Reference proteome</keyword>
<feature type="chain" id="PRO_5045165387" evidence="11">
    <location>
        <begin position="24"/>
        <end position="342"/>
    </location>
</feature>
<evidence type="ECO:0000256" key="1">
    <source>
        <dbReference type="ARBA" id="ARBA00004571"/>
    </source>
</evidence>
<evidence type="ECO:0000256" key="6">
    <source>
        <dbReference type="ARBA" id="ARBA00022729"/>
    </source>
</evidence>
<evidence type="ECO:0000256" key="8">
    <source>
        <dbReference type="ARBA" id="ARBA00023114"/>
    </source>
</evidence>
<feature type="domain" description="Porin" evidence="12">
    <location>
        <begin position="10"/>
        <end position="324"/>
    </location>
</feature>
<dbReference type="Pfam" id="PF13609">
    <property type="entry name" value="Porin_4"/>
    <property type="match status" value="1"/>
</dbReference>
<protein>
    <submittedName>
        <fullName evidence="13">Porin</fullName>
    </submittedName>
</protein>
<evidence type="ECO:0000256" key="7">
    <source>
        <dbReference type="ARBA" id="ARBA00023065"/>
    </source>
</evidence>
<sequence length="342" mass="35841">MKNFKTGLVAAAVLALAAGSASAQSSVQVQGLLDVYAGSIRMAGDGASTSTLGSGGMTTSWWGVKGSEDLGAGLKANFALTSFLQVNSGLPGRFPGDTFFARDANVGLSGSFGSLALGRNLAPNFLPTIIFNPFGDSFTFSPLVLHANVPLFNGTNWGATTPSDTGWSNELLYTTPNYNGLSANVHYQLANSSSSAHNVGINALYFNGPFAATAFYERDQLNNPVVSQFSTKDVKKDWMVGASYDFKVVKLFGTYGKAESDDAALPSAKTLSLGASAPLGAGSLMAAWAKTKLSTGEDRKTASFGYDYFLSKQTDLYAALMRDEITGASSGTSFGVGIRKRF</sequence>
<keyword evidence="9" id="KW-0472">Membrane</keyword>
<evidence type="ECO:0000256" key="11">
    <source>
        <dbReference type="SAM" id="SignalP"/>
    </source>
</evidence>
<reference evidence="13 14" key="1">
    <citation type="submission" date="2020-10" db="EMBL/GenBank/DDBJ databases">
        <title>Draft genome of Ramlibacter aquaticus LMG 30558.</title>
        <authorList>
            <person name="Props R."/>
        </authorList>
    </citation>
    <scope>NUCLEOTIDE SEQUENCE [LARGE SCALE GENOMIC DNA]</scope>
    <source>
        <strain evidence="13 14">LMG 30558</strain>
    </source>
</reference>